<dbReference type="CDD" id="cd16406">
    <property type="entry name" value="ParB_N_like"/>
    <property type="match status" value="1"/>
</dbReference>
<dbReference type="GO" id="GO:0005694">
    <property type="term" value="C:chromosome"/>
    <property type="evidence" value="ECO:0007669"/>
    <property type="project" value="TreeGrafter"/>
</dbReference>
<evidence type="ECO:0000259" key="2">
    <source>
        <dbReference type="SMART" id="SM00470"/>
    </source>
</evidence>
<dbReference type="SUPFAM" id="SSF109709">
    <property type="entry name" value="KorB DNA-binding domain-like"/>
    <property type="match status" value="1"/>
</dbReference>
<reference evidence="3" key="1">
    <citation type="journal article" date="2000" name="J. Bacteriol.">
        <title>Plasmid-located pathogenicity determinants of Serratia entomophila, the causal agent of amber disease of grass grub, show similarity to the insecticidal toxins of Photorhabdus luminescens.</title>
        <authorList>
            <person name="Hurst M.R."/>
            <person name="Glare T.R."/>
            <person name="Jackson T.A."/>
            <person name="Ronson C.W."/>
        </authorList>
    </citation>
    <scope>NUCLEOTIDE SEQUENCE</scope>
    <source>
        <strain evidence="3">A1MO2</strain>
        <plasmid evidence="3">pADAP</plasmid>
    </source>
</reference>
<dbReference type="InterPro" id="IPR003115">
    <property type="entry name" value="ParB_N"/>
</dbReference>
<dbReference type="SMART" id="SM00470">
    <property type="entry name" value="ParB"/>
    <property type="match status" value="1"/>
</dbReference>
<keyword evidence="3" id="KW-0614">Plasmid</keyword>
<dbReference type="SUPFAM" id="SSF110849">
    <property type="entry name" value="ParB/Sulfiredoxin"/>
    <property type="match status" value="1"/>
</dbReference>
<dbReference type="PANTHER" id="PTHR33375">
    <property type="entry name" value="CHROMOSOME-PARTITIONING PROTEIN PARB-RELATED"/>
    <property type="match status" value="1"/>
</dbReference>
<organism evidence="3">
    <name type="scientific">Serratia entomophila</name>
    <dbReference type="NCBI Taxonomy" id="42906"/>
    <lineage>
        <taxon>Bacteria</taxon>
        <taxon>Pseudomonadati</taxon>
        <taxon>Pseudomonadota</taxon>
        <taxon>Gammaproteobacteria</taxon>
        <taxon>Enterobacterales</taxon>
        <taxon>Yersiniaceae</taxon>
        <taxon>Serratia</taxon>
    </lineage>
</organism>
<feature type="region of interest" description="Disordered" evidence="1">
    <location>
        <begin position="657"/>
        <end position="685"/>
    </location>
</feature>
<reference evidence="3" key="4">
    <citation type="submission" date="2017-12" db="EMBL/GenBank/DDBJ databases">
        <authorList>
            <person name="Hurst M.R.H."/>
        </authorList>
    </citation>
    <scope>NUCLEOTIDE SEQUENCE</scope>
    <source>
        <strain evidence="3">A1MO2</strain>
        <plasmid evidence="3">pADAP</plasmid>
    </source>
</reference>
<reference evidence="3" key="2">
    <citation type="journal article" date="2003" name="Plasmid">
        <title>Peripheral sequences of the Serratia entomophila pADAP virulence-associated region.</title>
        <authorList>
            <person name="Hurst M.R."/>
            <person name="O'Callaghan M."/>
            <person name="Glare T.R."/>
        </authorList>
    </citation>
    <scope>NUCLEOTIDE SEQUENCE</scope>
    <source>
        <strain evidence="3">A1MO2</strain>
        <plasmid evidence="3">pADAP</plasmid>
    </source>
</reference>
<dbReference type="GO" id="GO:0007059">
    <property type="term" value="P:chromosome segregation"/>
    <property type="evidence" value="ECO:0007669"/>
    <property type="project" value="TreeGrafter"/>
</dbReference>
<feature type="domain" description="ParB-like N-terminal" evidence="2">
    <location>
        <begin position="40"/>
        <end position="139"/>
    </location>
</feature>
<protein>
    <submittedName>
        <fullName evidence="3">ParC</fullName>
    </submittedName>
</protein>
<evidence type="ECO:0000256" key="1">
    <source>
        <dbReference type="SAM" id="MobiDB-lite"/>
    </source>
</evidence>
<gene>
    <name evidence="3" type="primary">parC</name>
</gene>
<proteinExistence type="predicted"/>
<geneLocation type="plasmid" evidence="3">
    <name>pADAP</name>
</geneLocation>
<evidence type="ECO:0000313" key="3">
    <source>
        <dbReference type="EMBL" id="ABU23803.1"/>
    </source>
</evidence>
<dbReference type="Gene3D" id="1.10.10.2830">
    <property type="match status" value="1"/>
</dbReference>
<reference evidence="3" key="3">
    <citation type="journal article" date="2004" name="J. Bacteriol.">
        <title>Cloning Serratia entomophila antifeeding genes--a putative defective prophage active against the grass grub Costelytra zealandica.</title>
        <authorList>
            <person name="Hurst M.R."/>
            <person name="Glare T.R."/>
            <person name="Jackson T.A."/>
        </authorList>
    </citation>
    <scope>NUCLEOTIDE SEQUENCE</scope>
    <source>
        <strain evidence="3">A1MO2</strain>
        <plasmid evidence="3">pADAP</plasmid>
    </source>
</reference>
<dbReference type="InterPro" id="IPR050336">
    <property type="entry name" value="Chromosome_partition/occlusion"/>
</dbReference>
<dbReference type="EMBL" id="AF135182">
    <property type="protein sequence ID" value="ABU23803.1"/>
    <property type="molecule type" value="Genomic_DNA"/>
</dbReference>
<dbReference type="PANTHER" id="PTHR33375:SF7">
    <property type="entry name" value="CHROMOSOME 2-PARTITIONING PROTEIN PARB-RELATED"/>
    <property type="match status" value="1"/>
</dbReference>
<name>A7M7G2_9GAMM</name>
<dbReference type="AlphaFoldDB" id="A7M7G2"/>
<accession>A7M7G2</accession>
<sequence>MEELPMSKTTTKPSAKKTVKTDAAQFVEATLAKAEFKHVMLKELAATDLNARITPRTAADIEGRAASIEGAGLLQNLVVYLMADGLYGVAAGETRRLALNLLMEQGRSAAGVPVTPEFSVAVLVVSEDDAHAISIAENVQRSNLEPADQLESFRVMAEKGTSVERIGAILGYSTAHVKKCLKLTTVAPALLELLKTNNINFDQLAALGATDDQSRQIQAWEKGNHYEQYRTPKALRESVLSDEVSAVDSDLVDFVGLDAYQAAGGVTREDLFAESIILTNRLQLETMALAKLQDAADAVAKEESWAWAQSRSKEVRSWGDDAKVFDVLYAHAKLNDEQDAEIKQLVAEQELLENLPDGGDADDEWEHAPRIGQINARIDEINEHAEINKWSLDVRSAAGVVAYLKDGKIHIQRGLMKMEDIKLVEKAEREKANKETPPSEKGLSQVLVSSLSAERTLAVAASLAQNSTVALALHTFTLTRRIFGKGYCSELHTSVDSQRSNCLNQSADAGSDNGLANETLSALHERWLSRFPQDWGNGFDWLLEWPQENVLALLAYCVSHGLDGRECQLHDNRVGSKLARVEKALNFQIGDWWKPTSANYFSRIAKDQIVDALKSAGRAGNASDAEGMKRKEAAEFAEAVLKETSWLPACMSPAAQPQAALESAGDVDTDTTPHTDTAADIRAAA</sequence>
<dbReference type="InterPro" id="IPR036086">
    <property type="entry name" value="ParB/Sulfiredoxin_sf"/>
</dbReference>